<dbReference type="Pfam" id="PF12679">
    <property type="entry name" value="ABC2_membrane_2"/>
    <property type="match status" value="1"/>
</dbReference>
<feature type="transmembrane region" description="Helical" evidence="6">
    <location>
        <begin position="213"/>
        <end position="232"/>
    </location>
</feature>
<keyword evidence="8" id="KW-1185">Reference proteome</keyword>
<evidence type="ECO:0000256" key="3">
    <source>
        <dbReference type="ARBA" id="ARBA00022692"/>
    </source>
</evidence>
<feature type="transmembrane region" description="Helical" evidence="6">
    <location>
        <begin position="16"/>
        <end position="36"/>
    </location>
</feature>
<gene>
    <name evidence="7" type="ordered locus">BMS_0709</name>
</gene>
<feature type="transmembrane region" description="Helical" evidence="6">
    <location>
        <begin position="98"/>
        <end position="126"/>
    </location>
</feature>
<dbReference type="Proteomes" id="UP000008963">
    <property type="component" value="Chromosome"/>
</dbReference>
<comment type="subcellular location">
    <subcellularLocation>
        <location evidence="1">Cell membrane</location>
        <topology evidence="1">Multi-pass membrane protein</topology>
    </subcellularLocation>
</comment>
<dbReference type="STRING" id="862908.BMS_0709"/>
<proteinExistence type="predicted"/>
<dbReference type="HOGENOM" id="CLU_081003_1_0_7"/>
<feature type="transmembrane region" description="Helical" evidence="6">
    <location>
        <begin position="164"/>
        <end position="184"/>
    </location>
</feature>
<name>E1X5P6_HALMS</name>
<evidence type="ECO:0000256" key="4">
    <source>
        <dbReference type="ARBA" id="ARBA00022989"/>
    </source>
</evidence>
<dbReference type="GO" id="GO:0140359">
    <property type="term" value="F:ABC-type transporter activity"/>
    <property type="evidence" value="ECO:0007669"/>
    <property type="project" value="InterPro"/>
</dbReference>
<dbReference type="EMBL" id="FQ312005">
    <property type="protein sequence ID" value="CBW25613.1"/>
    <property type="molecule type" value="Genomic_DNA"/>
</dbReference>
<keyword evidence="2" id="KW-1003">Cell membrane</keyword>
<dbReference type="AlphaFoldDB" id="E1X5P6"/>
<dbReference type="PANTHER" id="PTHR30294">
    <property type="entry name" value="MEMBRANE COMPONENT OF ABC TRANSPORTER YHHJ-RELATED"/>
    <property type="match status" value="1"/>
</dbReference>
<dbReference type="RefSeq" id="WP_014243399.1">
    <property type="nucleotide sequence ID" value="NC_016620.1"/>
</dbReference>
<dbReference type="PATRIC" id="fig|862908.3.peg.681"/>
<dbReference type="KEGG" id="bmx:BMS_0709"/>
<reference evidence="8" key="1">
    <citation type="journal article" date="2013" name="ISME J.">
        <title>A small predatory core genome in the divergent marine Bacteriovorax marinus SJ and the terrestrial Bdellovibrio bacteriovorus.</title>
        <authorList>
            <person name="Crossman L.C."/>
            <person name="Chen H."/>
            <person name="Cerdeno-Tarraga A.M."/>
            <person name="Brooks K."/>
            <person name="Quail M.A."/>
            <person name="Pineiro S.A."/>
            <person name="Hobley L."/>
            <person name="Sockett R.E."/>
            <person name="Bentley S.D."/>
            <person name="Parkhill J."/>
            <person name="Williams H.N."/>
            <person name="Stine O.C."/>
        </authorList>
    </citation>
    <scope>NUCLEOTIDE SEQUENCE [LARGE SCALE GENOMIC DNA]</scope>
    <source>
        <strain evidence="8">ATCC BAA-682 / DSM 15412 / SJ</strain>
    </source>
</reference>
<keyword evidence="3 6" id="KW-0812">Transmembrane</keyword>
<evidence type="ECO:0000256" key="2">
    <source>
        <dbReference type="ARBA" id="ARBA00022475"/>
    </source>
</evidence>
<evidence type="ECO:0000256" key="6">
    <source>
        <dbReference type="SAM" id="Phobius"/>
    </source>
</evidence>
<dbReference type="eggNOG" id="COG1277">
    <property type="taxonomic scope" value="Bacteria"/>
</dbReference>
<keyword evidence="4 6" id="KW-1133">Transmembrane helix</keyword>
<dbReference type="InterPro" id="IPR051449">
    <property type="entry name" value="ABC-2_transporter_component"/>
</dbReference>
<dbReference type="GO" id="GO:0005886">
    <property type="term" value="C:plasma membrane"/>
    <property type="evidence" value="ECO:0007669"/>
    <property type="project" value="UniProtKB-SubCell"/>
</dbReference>
<organism evidence="7 8">
    <name type="scientific">Halobacteriovorax marinus (strain ATCC BAA-682 / DSM 15412 / SJ)</name>
    <name type="common">Bacteriovorax marinus</name>
    <dbReference type="NCBI Taxonomy" id="862908"/>
    <lineage>
        <taxon>Bacteria</taxon>
        <taxon>Pseudomonadati</taxon>
        <taxon>Bdellovibrionota</taxon>
        <taxon>Bacteriovoracia</taxon>
        <taxon>Bacteriovoracales</taxon>
        <taxon>Halobacteriovoraceae</taxon>
        <taxon>Halobacteriovorax</taxon>
    </lineage>
</organism>
<feature type="transmembrane region" description="Helical" evidence="6">
    <location>
        <begin position="132"/>
        <end position="152"/>
    </location>
</feature>
<feature type="transmembrane region" description="Helical" evidence="6">
    <location>
        <begin position="56"/>
        <end position="77"/>
    </location>
</feature>
<evidence type="ECO:0000313" key="8">
    <source>
        <dbReference type="Proteomes" id="UP000008963"/>
    </source>
</evidence>
<accession>E1X5P6</accession>
<evidence type="ECO:0000313" key="7">
    <source>
        <dbReference type="EMBL" id="CBW25613.1"/>
    </source>
</evidence>
<dbReference type="PANTHER" id="PTHR30294:SF29">
    <property type="entry name" value="MULTIDRUG ABC TRANSPORTER PERMEASE YBHS-RELATED"/>
    <property type="match status" value="1"/>
</dbReference>
<keyword evidence="5 6" id="KW-0472">Membrane</keyword>
<protein>
    <submittedName>
        <fullName evidence="7">Membrane protein</fullName>
    </submittedName>
</protein>
<sequence length="241" mass="27170">MINLYKRELKESLGSPLFYILCAIFIAITGWIFYYSVVGSNQMNQSSLTTNVLQPLFSTISSLFMFLTPLLTMNSFVEEKNNGTLDLLMRSKLGLWNIILGKYFAHMTLILFMLVLSLMFPLILMFSGYTDWGVVLSSYLGLILNISAYVVLGMFASSISGNQIVSGFISFALIFGVLLLNLAANSSHNFIVGQILNYLNNQFHFASFIKGSIRSFSFVYFISFIAVAMLFINKSLSSRRW</sequence>
<dbReference type="OrthoDB" id="9777219at2"/>
<evidence type="ECO:0000256" key="1">
    <source>
        <dbReference type="ARBA" id="ARBA00004651"/>
    </source>
</evidence>
<evidence type="ECO:0000256" key="5">
    <source>
        <dbReference type="ARBA" id="ARBA00023136"/>
    </source>
</evidence>